<dbReference type="PANTHER" id="PTHR31254:SF1">
    <property type="entry name" value="TEKTIN BUNDLE-INTERACTING PROTEIN 1"/>
    <property type="match status" value="1"/>
</dbReference>
<dbReference type="InterPro" id="IPR029203">
    <property type="entry name" value="TKTI1"/>
</dbReference>
<proteinExistence type="predicted"/>
<reference evidence="2" key="1">
    <citation type="journal article" date="2021" name="Evol. Appl.">
        <title>The genome of the Pyrenean desman and the effects of bottlenecks and inbreeding on the genomic landscape of an endangered species.</title>
        <authorList>
            <person name="Escoda L."/>
            <person name="Castresana J."/>
        </authorList>
    </citation>
    <scope>NUCLEOTIDE SEQUENCE</scope>
    <source>
        <strain evidence="2">IBE-C5619</strain>
    </source>
</reference>
<dbReference type="Pfam" id="PF15041">
    <property type="entry name" value="TKTI1"/>
    <property type="match status" value="1"/>
</dbReference>
<feature type="region of interest" description="Disordered" evidence="1">
    <location>
        <begin position="1"/>
        <end position="29"/>
    </location>
</feature>
<dbReference type="EMBL" id="JAGFMF010011614">
    <property type="protein sequence ID" value="KAG8519125.1"/>
    <property type="molecule type" value="Genomic_DNA"/>
</dbReference>
<organism evidence="2 3">
    <name type="scientific">Galemys pyrenaicus</name>
    <name type="common">Iberian desman</name>
    <name type="synonym">Pyrenean desman</name>
    <dbReference type="NCBI Taxonomy" id="202257"/>
    <lineage>
        <taxon>Eukaryota</taxon>
        <taxon>Metazoa</taxon>
        <taxon>Chordata</taxon>
        <taxon>Craniata</taxon>
        <taxon>Vertebrata</taxon>
        <taxon>Euteleostomi</taxon>
        <taxon>Mammalia</taxon>
        <taxon>Eutheria</taxon>
        <taxon>Laurasiatheria</taxon>
        <taxon>Eulipotyphla</taxon>
        <taxon>Talpidae</taxon>
        <taxon>Galemys</taxon>
    </lineage>
</organism>
<feature type="compositionally biased region" description="Polar residues" evidence="1">
    <location>
        <begin position="14"/>
        <end position="29"/>
    </location>
</feature>
<dbReference type="OrthoDB" id="9895442at2759"/>
<sequence length="383" mass="43402">MGAVSPHTAAHGLTRTSARSGTRTQDHTSSCSCRHCLVGAACSSEARARATPHLQLTADAGHEPENTCRRTSARPRVRGASVLVLGSFRPALLPSSRPGDCRVWLSIGTWALHAEDHLRMDSVSTENRSRLSWEEGVAWMASLACCCQDTAVAFVLSTMFPRASSVGAPRHPEADMQTLRREATRPYVPRGTLEVDFPAPLYSDDYLSLEGPRWTPAIKQATCWKYTPMGQDAAGQLWYTGLTNSDSREAWYTFPRALDSPHREAYTRWHGCYGHREHSMPSAYTQRLRETSWYDPVIPAQYKDPSTRWGGMLWKDRPIRGKEYVLNRNRYGVEPPWRVSDYVPYLSAPQRPRYTTQNYRQWDLEPYCPSTKQRPPPIYTPTH</sequence>
<dbReference type="PANTHER" id="PTHR31254">
    <property type="entry name" value="HYPOTHETICAL PROTEIN LOC690617"/>
    <property type="match status" value="1"/>
</dbReference>
<dbReference type="Proteomes" id="UP000700334">
    <property type="component" value="Unassembled WGS sequence"/>
</dbReference>
<evidence type="ECO:0000313" key="3">
    <source>
        <dbReference type="Proteomes" id="UP000700334"/>
    </source>
</evidence>
<comment type="caution">
    <text evidence="2">The sequence shown here is derived from an EMBL/GenBank/DDBJ whole genome shotgun (WGS) entry which is preliminary data.</text>
</comment>
<protein>
    <submittedName>
        <fullName evidence="2">Uncharacterized protein</fullName>
    </submittedName>
</protein>
<keyword evidence="3" id="KW-1185">Reference proteome</keyword>
<accession>A0A8J6DTC4</accession>
<evidence type="ECO:0000256" key="1">
    <source>
        <dbReference type="SAM" id="MobiDB-lite"/>
    </source>
</evidence>
<evidence type="ECO:0000313" key="2">
    <source>
        <dbReference type="EMBL" id="KAG8519125.1"/>
    </source>
</evidence>
<name>A0A8J6DTC4_GALPY</name>
<gene>
    <name evidence="2" type="ORF">J0S82_005950</name>
</gene>
<dbReference type="AlphaFoldDB" id="A0A8J6DTC4"/>